<evidence type="ECO:0000256" key="6">
    <source>
        <dbReference type="ARBA" id="ARBA00022833"/>
    </source>
</evidence>
<keyword evidence="13" id="KW-1185">Reference proteome</keyword>
<feature type="binding site" evidence="8">
    <location>
        <position position="133"/>
    </location>
    <ligand>
        <name>Zn(2+)</name>
        <dbReference type="ChEBI" id="CHEBI:29105"/>
        <note>structural</note>
    </ligand>
</feature>
<organism evidence="12 13">
    <name type="scientific">Halanaerobacter jeridensis</name>
    <dbReference type="NCBI Taxonomy" id="706427"/>
    <lineage>
        <taxon>Bacteria</taxon>
        <taxon>Bacillati</taxon>
        <taxon>Bacillota</taxon>
        <taxon>Clostridia</taxon>
        <taxon>Halanaerobiales</taxon>
        <taxon>Halobacteroidaceae</taxon>
        <taxon>Halanaerobacter</taxon>
    </lineage>
</organism>
<dbReference type="HAMAP" id="MF_00235">
    <property type="entry name" value="Adenylate_kinase_Adk"/>
    <property type="match status" value="1"/>
</dbReference>
<dbReference type="NCBIfam" id="NF001381">
    <property type="entry name" value="PRK00279.1-3"/>
    <property type="match status" value="1"/>
</dbReference>
<evidence type="ECO:0000256" key="9">
    <source>
        <dbReference type="RuleBase" id="RU003330"/>
    </source>
</evidence>
<dbReference type="CDD" id="cd01428">
    <property type="entry name" value="ADK"/>
    <property type="match status" value="1"/>
</dbReference>
<evidence type="ECO:0000256" key="3">
    <source>
        <dbReference type="ARBA" id="ARBA00022727"/>
    </source>
</evidence>
<evidence type="ECO:0000256" key="5">
    <source>
        <dbReference type="ARBA" id="ARBA00022777"/>
    </source>
</evidence>
<feature type="binding site" evidence="8">
    <location>
        <position position="160"/>
    </location>
    <ligand>
        <name>AMP</name>
        <dbReference type="ChEBI" id="CHEBI:456215"/>
    </ligand>
</feature>
<dbReference type="RefSeq" id="WP_204702604.1">
    <property type="nucleotide sequence ID" value="NZ_JAFBDQ010000018.1"/>
</dbReference>
<comment type="catalytic activity">
    <reaction evidence="8 10">
        <text>AMP + ATP = 2 ADP</text>
        <dbReference type="Rhea" id="RHEA:12973"/>
        <dbReference type="ChEBI" id="CHEBI:30616"/>
        <dbReference type="ChEBI" id="CHEBI:456215"/>
        <dbReference type="ChEBI" id="CHEBI:456216"/>
        <dbReference type="EC" id="2.7.4.3"/>
    </reaction>
</comment>
<dbReference type="AlphaFoldDB" id="A0A939BQ80"/>
<keyword evidence="1 8" id="KW-0808">Transferase</keyword>
<comment type="pathway">
    <text evidence="8">Purine metabolism; AMP biosynthesis via salvage pathway; AMP from ADP: step 1/1.</text>
</comment>
<feature type="binding site" evidence="8">
    <location>
        <position position="171"/>
    </location>
    <ligand>
        <name>AMP</name>
        <dbReference type="ChEBI" id="CHEBI:456215"/>
    </ligand>
</feature>
<dbReference type="PANTHER" id="PTHR23359">
    <property type="entry name" value="NUCLEOTIDE KINASE"/>
    <property type="match status" value="1"/>
</dbReference>
<dbReference type="InterPro" id="IPR027417">
    <property type="entry name" value="P-loop_NTPase"/>
</dbReference>
<feature type="binding site" evidence="8">
    <location>
        <position position="92"/>
    </location>
    <ligand>
        <name>AMP</name>
        <dbReference type="ChEBI" id="CHEBI:456215"/>
    </ligand>
</feature>
<comment type="caution">
    <text evidence="12">The sequence shown here is derived from an EMBL/GenBank/DDBJ whole genome shotgun (WGS) entry which is preliminary data.</text>
</comment>
<protein>
    <recommendedName>
        <fullName evidence="8 10">Adenylate kinase</fullName>
        <shortName evidence="8">AK</shortName>
        <ecNumber evidence="8 10">2.7.4.3</ecNumber>
    </recommendedName>
    <alternativeName>
        <fullName evidence="8">ATP-AMP transphosphorylase</fullName>
    </alternativeName>
    <alternativeName>
        <fullName evidence="8">ATP:AMP phosphotransferase</fullName>
    </alternativeName>
    <alternativeName>
        <fullName evidence="8">Adenylate monophosphate kinase</fullName>
    </alternativeName>
</protein>
<proteinExistence type="inferred from homology"/>
<evidence type="ECO:0000259" key="11">
    <source>
        <dbReference type="Pfam" id="PF05191"/>
    </source>
</evidence>
<dbReference type="InterPro" id="IPR007862">
    <property type="entry name" value="Adenylate_kinase_lid-dom"/>
</dbReference>
<dbReference type="Proteomes" id="UP000774000">
    <property type="component" value="Unassembled WGS sequence"/>
</dbReference>
<sequence>MKLVLLGPPGAGKGTQAARLENYYSIPHISTGDIFRKAIKNETELGQKAKQYLDQGKLVPDEVTNGIVKERLAQSDCKDGFILDGFPRTVNQAEALSQILNDLDYELDAAVNIKVNDDEVVKRLSGRRICDDCGATYHVDFNPPQEEGVCDQCGGELYQRDDDTPDTIKERLEVYYDKTAAVVDYYKDRGSLLKIDGEQSLDEVFADLKENLKEI</sequence>
<evidence type="ECO:0000313" key="13">
    <source>
        <dbReference type="Proteomes" id="UP000774000"/>
    </source>
</evidence>
<dbReference type="GO" id="GO:0005524">
    <property type="term" value="F:ATP binding"/>
    <property type="evidence" value="ECO:0007669"/>
    <property type="project" value="UniProtKB-UniRule"/>
</dbReference>
<keyword evidence="7 8" id="KW-0067">ATP-binding</keyword>
<feature type="binding site" evidence="8">
    <location>
        <position position="36"/>
    </location>
    <ligand>
        <name>AMP</name>
        <dbReference type="ChEBI" id="CHEBI:456215"/>
    </ligand>
</feature>
<keyword evidence="3 8" id="KW-0545">Nucleotide biosynthesis</keyword>
<evidence type="ECO:0000313" key="12">
    <source>
        <dbReference type="EMBL" id="MBM7557813.1"/>
    </source>
</evidence>
<dbReference type="PROSITE" id="PS00113">
    <property type="entry name" value="ADENYLATE_KINASE"/>
    <property type="match status" value="1"/>
</dbReference>
<dbReference type="NCBIfam" id="NF001380">
    <property type="entry name" value="PRK00279.1-2"/>
    <property type="match status" value="1"/>
</dbReference>
<feature type="region of interest" description="LID" evidence="8">
    <location>
        <begin position="126"/>
        <end position="163"/>
    </location>
</feature>
<dbReference type="NCBIfam" id="NF011100">
    <property type="entry name" value="PRK14527.1"/>
    <property type="match status" value="1"/>
</dbReference>
<gene>
    <name evidence="8" type="primary">adk</name>
    <name evidence="12" type="ORF">JOC47_002679</name>
</gene>
<dbReference type="EMBL" id="JAFBDQ010000018">
    <property type="protein sequence ID" value="MBM7557813.1"/>
    <property type="molecule type" value="Genomic_DNA"/>
</dbReference>
<evidence type="ECO:0000256" key="2">
    <source>
        <dbReference type="ARBA" id="ARBA00022723"/>
    </source>
</evidence>
<feature type="binding site" evidence="8">
    <location>
        <begin position="85"/>
        <end position="88"/>
    </location>
    <ligand>
        <name>AMP</name>
        <dbReference type="ChEBI" id="CHEBI:456215"/>
    </ligand>
</feature>
<dbReference type="InterPro" id="IPR033690">
    <property type="entry name" value="Adenylat_kinase_CS"/>
</dbReference>
<feature type="binding site" evidence="8">
    <location>
        <position position="153"/>
    </location>
    <ligand>
        <name>Zn(2+)</name>
        <dbReference type="ChEBI" id="CHEBI:29105"/>
        <note>structural</note>
    </ligand>
</feature>
<evidence type="ECO:0000256" key="8">
    <source>
        <dbReference type="HAMAP-Rule" id="MF_00235"/>
    </source>
</evidence>
<comment type="similarity">
    <text evidence="8 9">Belongs to the adenylate kinase family.</text>
</comment>
<dbReference type="EC" id="2.7.4.3" evidence="8 10"/>
<comment type="function">
    <text evidence="8">Catalyzes the reversible transfer of the terminal phosphate group between ATP and AMP. Plays an important role in cellular energy homeostasis and in adenine nucleotide metabolism.</text>
</comment>
<feature type="binding site" evidence="8">
    <location>
        <position position="199"/>
    </location>
    <ligand>
        <name>ATP</name>
        <dbReference type="ChEBI" id="CHEBI:30616"/>
    </ligand>
</feature>
<dbReference type="GO" id="GO:0005737">
    <property type="term" value="C:cytoplasm"/>
    <property type="evidence" value="ECO:0007669"/>
    <property type="project" value="UniProtKB-SubCell"/>
</dbReference>
<feature type="binding site" evidence="8">
    <location>
        <begin position="10"/>
        <end position="15"/>
    </location>
    <ligand>
        <name>ATP</name>
        <dbReference type="ChEBI" id="CHEBI:30616"/>
    </ligand>
</feature>
<dbReference type="InterPro" id="IPR000850">
    <property type="entry name" value="Adenylat/UMP-CMP_kin"/>
</dbReference>
<dbReference type="Pfam" id="PF00406">
    <property type="entry name" value="ADK"/>
    <property type="match status" value="1"/>
</dbReference>
<evidence type="ECO:0000256" key="7">
    <source>
        <dbReference type="ARBA" id="ARBA00022840"/>
    </source>
</evidence>
<dbReference type="NCBIfam" id="TIGR01351">
    <property type="entry name" value="adk"/>
    <property type="match status" value="1"/>
</dbReference>
<dbReference type="GO" id="GO:0004017">
    <property type="term" value="F:AMP kinase activity"/>
    <property type="evidence" value="ECO:0007669"/>
    <property type="project" value="UniProtKB-UniRule"/>
</dbReference>
<keyword evidence="6 8" id="KW-0862">Zinc</keyword>
<feature type="binding site" evidence="8">
    <location>
        <begin position="57"/>
        <end position="59"/>
    </location>
    <ligand>
        <name>AMP</name>
        <dbReference type="ChEBI" id="CHEBI:456215"/>
    </ligand>
</feature>
<dbReference type="FunFam" id="3.40.50.300:FF:000106">
    <property type="entry name" value="Adenylate kinase mitochondrial"/>
    <property type="match status" value="1"/>
</dbReference>
<feature type="region of interest" description="NMP" evidence="8">
    <location>
        <begin position="30"/>
        <end position="59"/>
    </location>
</feature>
<feature type="binding site" evidence="8">
    <location>
        <position position="127"/>
    </location>
    <ligand>
        <name>ATP</name>
        <dbReference type="ChEBI" id="CHEBI:30616"/>
    </ligand>
</feature>
<keyword evidence="5 8" id="KW-0418">Kinase</keyword>
<comment type="subunit">
    <text evidence="8 10">Monomer.</text>
</comment>
<keyword evidence="4 8" id="KW-0547">Nucleotide-binding</keyword>
<comment type="subcellular location">
    <subcellularLocation>
        <location evidence="8 10">Cytoplasm</location>
    </subcellularLocation>
</comment>
<evidence type="ECO:0000256" key="4">
    <source>
        <dbReference type="ARBA" id="ARBA00022741"/>
    </source>
</evidence>
<dbReference type="Pfam" id="PF05191">
    <property type="entry name" value="ADK_lid"/>
    <property type="match status" value="1"/>
</dbReference>
<dbReference type="Gene3D" id="3.40.50.300">
    <property type="entry name" value="P-loop containing nucleotide triphosphate hydrolases"/>
    <property type="match status" value="1"/>
</dbReference>
<keyword evidence="8" id="KW-0963">Cytoplasm</keyword>
<dbReference type="GO" id="GO:0044209">
    <property type="term" value="P:AMP salvage"/>
    <property type="evidence" value="ECO:0007669"/>
    <property type="project" value="UniProtKB-UniRule"/>
</dbReference>
<evidence type="ECO:0000256" key="10">
    <source>
        <dbReference type="RuleBase" id="RU003331"/>
    </source>
</evidence>
<comment type="domain">
    <text evidence="8">Consists of three domains, a large central CORE domain and two small peripheral domains, NMPbind and LID, which undergo movements during catalysis. The LID domain closes over the site of phosphoryl transfer upon ATP binding. Assembling and dissambling the active center during each catalytic cycle provides an effective means to prevent ATP hydrolysis. Some bacteria have evolved a zinc-coordinating structure that stabilizes the LID domain.</text>
</comment>
<dbReference type="PRINTS" id="PR00094">
    <property type="entry name" value="ADENYLTKNASE"/>
</dbReference>
<feature type="binding site" evidence="8">
    <location>
        <position position="150"/>
    </location>
    <ligand>
        <name>Zn(2+)</name>
        <dbReference type="ChEBI" id="CHEBI:29105"/>
        <note>structural</note>
    </ligand>
</feature>
<accession>A0A939BQ80</accession>
<evidence type="ECO:0000256" key="1">
    <source>
        <dbReference type="ARBA" id="ARBA00022679"/>
    </source>
</evidence>
<feature type="domain" description="Adenylate kinase active site lid" evidence="11">
    <location>
        <begin position="127"/>
        <end position="162"/>
    </location>
</feature>
<dbReference type="SUPFAM" id="SSF52540">
    <property type="entry name" value="P-loop containing nucleoside triphosphate hydrolases"/>
    <property type="match status" value="1"/>
</dbReference>
<keyword evidence="2 8" id="KW-0479">Metal-binding</keyword>
<dbReference type="InterPro" id="IPR006259">
    <property type="entry name" value="Adenyl_kin_sub"/>
</dbReference>
<feature type="binding site" evidence="8">
    <location>
        <begin position="136"/>
        <end position="137"/>
    </location>
    <ligand>
        <name>ATP</name>
        <dbReference type="ChEBI" id="CHEBI:30616"/>
    </ligand>
</feature>
<dbReference type="GO" id="GO:0008270">
    <property type="term" value="F:zinc ion binding"/>
    <property type="evidence" value="ECO:0007669"/>
    <property type="project" value="UniProtKB-UniRule"/>
</dbReference>
<feature type="binding site" evidence="8">
    <location>
        <position position="130"/>
    </location>
    <ligand>
        <name>Zn(2+)</name>
        <dbReference type="ChEBI" id="CHEBI:29105"/>
        <note>structural</note>
    </ligand>
</feature>
<name>A0A939BQ80_9FIRM</name>
<feature type="binding site" evidence="8">
    <location>
        <position position="31"/>
    </location>
    <ligand>
        <name>AMP</name>
        <dbReference type="ChEBI" id="CHEBI:456215"/>
    </ligand>
</feature>
<reference evidence="12" key="1">
    <citation type="submission" date="2021-01" db="EMBL/GenBank/DDBJ databases">
        <title>Genomic Encyclopedia of Type Strains, Phase IV (KMG-IV): sequencing the most valuable type-strain genomes for metagenomic binning, comparative biology and taxonomic classification.</title>
        <authorList>
            <person name="Goeker M."/>
        </authorList>
    </citation>
    <scope>NUCLEOTIDE SEQUENCE</scope>
    <source>
        <strain evidence="12">DSM 23230</strain>
    </source>
</reference>